<name>A0ABW4D1S1_9LACO</name>
<dbReference type="EMBL" id="JBHTOD010000003">
    <property type="protein sequence ID" value="MFD1454874.1"/>
    <property type="molecule type" value="Genomic_DNA"/>
</dbReference>
<evidence type="ECO:0000256" key="1">
    <source>
        <dbReference type="ARBA" id="ARBA00022614"/>
    </source>
</evidence>
<dbReference type="PANTHER" id="PTHR18849:SF0">
    <property type="entry name" value="CILIA- AND FLAGELLA-ASSOCIATED PROTEIN 410-RELATED"/>
    <property type="match status" value="1"/>
</dbReference>
<feature type="compositionally biased region" description="Low complexity" evidence="3">
    <location>
        <begin position="56"/>
        <end position="91"/>
    </location>
</feature>
<evidence type="ECO:0000313" key="7">
    <source>
        <dbReference type="Proteomes" id="UP001597189"/>
    </source>
</evidence>
<dbReference type="SMART" id="SM00369">
    <property type="entry name" value="LRR_TYP"/>
    <property type="match status" value="2"/>
</dbReference>
<feature type="domain" description="MucBP" evidence="5">
    <location>
        <begin position="430"/>
        <end position="492"/>
    </location>
</feature>
<dbReference type="Pfam" id="PF06458">
    <property type="entry name" value="MucBP"/>
    <property type="match status" value="2"/>
</dbReference>
<gene>
    <name evidence="6" type="ORF">ACFQ44_04125</name>
</gene>
<accession>A0ABW4D1S1</accession>
<proteinExistence type="predicted"/>
<protein>
    <submittedName>
        <fullName evidence="6">MucBP domain-containing protein</fullName>
    </submittedName>
</protein>
<evidence type="ECO:0000256" key="3">
    <source>
        <dbReference type="SAM" id="MobiDB-lite"/>
    </source>
</evidence>
<dbReference type="InterPro" id="IPR009459">
    <property type="entry name" value="MucBP_dom"/>
</dbReference>
<dbReference type="InterPro" id="IPR001611">
    <property type="entry name" value="Leu-rich_rpt"/>
</dbReference>
<feature type="compositionally biased region" description="Basic and acidic residues" evidence="3">
    <location>
        <begin position="105"/>
        <end position="114"/>
    </location>
</feature>
<reference evidence="7" key="1">
    <citation type="journal article" date="2019" name="Int. J. Syst. Evol. Microbiol.">
        <title>The Global Catalogue of Microorganisms (GCM) 10K type strain sequencing project: providing services to taxonomists for standard genome sequencing and annotation.</title>
        <authorList>
            <consortium name="The Broad Institute Genomics Platform"/>
            <consortium name="The Broad Institute Genome Sequencing Center for Infectious Disease"/>
            <person name="Wu L."/>
            <person name="Ma J."/>
        </authorList>
    </citation>
    <scope>NUCLEOTIDE SEQUENCE [LARGE SCALE GENOMIC DNA]</scope>
    <source>
        <strain evidence="7">CCM 8979</strain>
    </source>
</reference>
<dbReference type="SMART" id="SM00365">
    <property type="entry name" value="LRR_SD22"/>
    <property type="match status" value="2"/>
</dbReference>
<keyword evidence="4" id="KW-1133">Transmembrane helix</keyword>
<feature type="region of interest" description="Disordered" evidence="3">
    <location>
        <begin position="46"/>
        <end position="135"/>
    </location>
</feature>
<sequence>MHWGAEVSRHQATHHIKNWMVTVVILAEISGPLITPVRALAATPATAKQTLKNRSGEALLGSSSSSDRLSGDSGSESRLPTTEVTEPTTVESNAVATHETTTTETADKPKKPDTPKPATVGVDRPHEASKQATESIDQWMPNKRLQRAIFYQLTHLIPVPDDDKTWQSTADITKDDMKRLKALFIGYYGGESGESTYNPDGEEYRLDGLEYATNLETLMMGGGGTDDESYQNFGNIKNVSPLKNLTSLETLWLSNNQISDVSPLAGLTNLTELRLHDNFIADFSSLKNIPADVSDNQMYQYIFPEPIKVNSWTRKAHLNIPIYLQTGELATGVDQHLEDMYLIHNYEGGALGHGGEGVTFWYTQGGEVTEDGKGGLDFANIIDQAQFPEGGDQTGNYYFLIAKYVIGKDPLHRYFFWIVQRYDIGDAAEPVTANYQDEQGQELAPSQTLNGDIGDVYQTEAATIPGYELTETPANTQGTFGEEPIMVTYIYRKLIPVPPVTPPTPNPQPVPTPAPKPTLPAIKQGHVAVHYQTAEGMPVHSDTRVVGQVGSGYQTQPLPLANYHVVGRPTNAVGIFGEQPVDVTYTYAPNVVGGGQGDGGEPAEPTLPVESGTASGNGQIGQTTTTLPIHTGSAFATATKPEKQQLSLPATNERFTPIHWLGWGVLVASFGGWWLKRRRQ</sequence>
<keyword evidence="4" id="KW-0812">Transmembrane</keyword>
<dbReference type="RefSeq" id="WP_203644305.1">
    <property type="nucleotide sequence ID" value="NZ_BOLN01000003.1"/>
</dbReference>
<evidence type="ECO:0000313" key="6">
    <source>
        <dbReference type="EMBL" id="MFD1454874.1"/>
    </source>
</evidence>
<dbReference type="InterPro" id="IPR025875">
    <property type="entry name" value="Leu-rich_rpt_4"/>
</dbReference>
<organism evidence="6 7">
    <name type="scientific">Levilactobacillus lanxiensis</name>
    <dbReference type="NCBI Taxonomy" id="2799568"/>
    <lineage>
        <taxon>Bacteria</taxon>
        <taxon>Bacillati</taxon>
        <taxon>Bacillota</taxon>
        <taxon>Bacilli</taxon>
        <taxon>Lactobacillales</taxon>
        <taxon>Lactobacillaceae</taxon>
        <taxon>Levilactobacillus</taxon>
    </lineage>
</organism>
<dbReference type="Pfam" id="PF12799">
    <property type="entry name" value="LRR_4"/>
    <property type="match status" value="1"/>
</dbReference>
<dbReference type="Gene3D" id="3.80.10.10">
    <property type="entry name" value="Ribonuclease Inhibitor"/>
    <property type="match status" value="1"/>
</dbReference>
<keyword evidence="2" id="KW-0677">Repeat</keyword>
<keyword evidence="1" id="KW-0433">Leucine-rich repeat</keyword>
<dbReference type="PROSITE" id="PS51450">
    <property type="entry name" value="LRR"/>
    <property type="match status" value="2"/>
</dbReference>
<evidence type="ECO:0000256" key="2">
    <source>
        <dbReference type="ARBA" id="ARBA00022737"/>
    </source>
</evidence>
<feature type="domain" description="MucBP" evidence="5">
    <location>
        <begin position="527"/>
        <end position="587"/>
    </location>
</feature>
<dbReference type="Gene3D" id="3.10.20.320">
    <property type="entry name" value="Putative peptidoglycan bound protein (lpxtg motif)"/>
    <property type="match status" value="2"/>
</dbReference>
<feature type="transmembrane region" description="Helical" evidence="4">
    <location>
        <begin position="658"/>
        <end position="675"/>
    </location>
</feature>
<dbReference type="SUPFAM" id="SSF52058">
    <property type="entry name" value="L domain-like"/>
    <property type="match status" value="1"/>
</dbReference>
<evidence type="ECO:0000259" key="5">
    <source>
        <dbReference type="Pfam" id="PF06458"/>
    </source>
</evidence>
<dbReference type="InterPro" id="IPR003591">
    <property type="entry name" value="Leu-rich_rpt_typical-subtyp"/>
</dbReference>
<keyword evidence="4" id="KW-0472">Membrane</keyword>
<keyword evidence="7" id="KW-1185">Reference proteome</keyword>
<evidence type="ECO:0000256" key="4">
    <source>
        <dbReference type="SAM" id="Phobius"/>
    </source>
</evidence>
<dbReference type="InterPro" id="IPR032675">
    <property type="entry name" value="LRR_dom_sf"/>
</dbReference>
<comment type="caution">
    <text evidence="6">The sequence shown here is derived from an EMBL/GenBank/DDBJ whole genome shotgun (WGS) entry which is preliminary data.</text>
</comment>
<dbReference type="PANTHER" id="PTHR18849">
    <property type="entry name" value="LEUCINE RICH REPEAT PROTEIN"/>
    <property type="match status" value="1"/>
</dbReference>
<dbReference type="Proteomes" id="UP001597189">
    <property type="component" value="Unassembled WGS sequence"/>
</dbReference>